<evidence type="ECO:0000256" key="1">
    <source>
        <dbReference type="ARBA" id="ARBA00022574"/>
    </source>
</evidence>
<reference evidence="3 4" key="1">
    <citation type="submission" date="2023-03" db="EMBL/GenBank/DDBJ databases">
        <title>Genome insight into feeding habits of ladybird beetles.</title>
        <authorList>
            <person name="Li H.-S."/>
            <person name="Huang Y.-H."/>
            <person name="Pang H."/>
        </authorList>
    </citation>
    <scope>NUCLEOTIDE SEQUENCE [LARGE SCALE GENOMIC DNA]</scope>
    <source>
        <strain evidence="3">SYSU_2023b</strain>
        <tissue evidence="3">Whole body</tissue>
    </source>
</reference>
<dbReference type="PANTHER" id="PTHR14588:SF2">
    <property type="entry name" value="DDB1- AND CUL4-ASSOCIATED FACTOR 10"/>
    <property type="match status" value="1"/>
</dbReference>
<keyword evidence="4" id="KW-1185">Reference proteome</keyword>
<evidence type="ECO:0000256" key="2">
    <source>
        <dbReference type="ARBA" id="ARBA00022737"/>
    </source>
</evidence>
<dbReference type="InterPro" id="IPR036322">
    <property type="entry name" value="WD40_repeat_dom_sf"/>
</dbReference>
<sequence length="313" mass="35864">MRTKLSPDGTKMVISTTSGYMIIIHNLNLASLANDLKNFKPNLYRLMQLTEQNFPAGNIYNYLFHPSRRRNRVEFIDDFPNKADVISSLQVHPYGWSALSRNINAEEIEDFTCVHDIQPREPSEYCNYIHVDENSHLTDGDDTSFDNNTRADLWISYITNDQYNYDRNSASVDADQLPPMSSINSGLIGKNAYKTFLQQYPQYQNKIVKNLPRLTHYVKEKNAGKGYIKEVCFSPDGRTICSPYDKGIRILGFSENGQELPYCLSDRPKKLSTLVEFNNYHKSVVVCCKFNPVHMQLVSGCLGGDIVWYDPVI</sequence>
<dbReference type="EMBL" id="JARQZJ010000063">
    <property type="protein sequence ID" value="KAK9879902.1"/>
    <property type="molecule type" value="Genomic_DNA"/>
</dbReference>
<dbReference type="Gene3D" id="2.130.10.10">
    <property type="entry name" value="YVTN repeat-like/Quinoprotein amine dehydrogenase"/>
    <property type="match status" value="1"/>
</dbReference>
<dbReference type="SUPFAM" id="SSF50978">
    <property type="entry name" value="WD40 repeat-like"/>
    <property type="match status" value="1"/>
</dbReference>
<proteinExistence type="predicted"/>
<gene>
    <name evidence="3" type="ORF">WA026_008403</name>
</gene>
<dbReference type="InterPro" id="IPR015943">
    <property type="entry name" value="WD40/YVTN_repeat-like_dom_sf"/>
</dbReference>
<keyword evidence="2" id="KW-0677">Repeat</keyword>
<accession>A0AAW1UIB8</accession>
<protein>
    <submittedName>
        <fullName evidence="3">Uncharacterized protein</fullName>
    </submittedName>
</protein>
<dbReference type="InterPro" id="IPR039085">
    <property type="entry name" value="DCA10"/>
</dbReference>
<dbReference type="Proteomes" id="UP001431783">
    <property type="component" value="Unassembled WGS sequence"/>
</dbReference>
<dbReference type="AlphaFoldDB" id="A0AAW1UIB8"/>
<name>A0AAW1UIB8_9CUCU</name>
<evidence type="ECO:0000313" key="3">
    <source>
        <dbReference type="EMBL" id="KAK9879902.1"/>
    </source>
</evidence>
<comment type="caution">
    <text evidence="3">The sequence shown here is derived from an EMBL/GenBank/DDBJ whole genome shotgun (WGS) entry which is preliminary data.</text>
</comment>
<keyword evidence="1" id="KW-0853">WD repeat</keyword>
<organism evidence="3 4">
    <name type="scientific">Henosepilachna vigintioctopunctata</name>
    <dbReference type="NCBI Taxonomy" id="420089"/>
    <lineage>
        <taxon>Eukaryota</taxon>
        <taxon>Metazoa</taxon>
        <taxon>Ecdysozoa</taxon>
        <taxon>Arthropoda</taxon>
        <taxon>Hexapoda</taxon>
        <taxon>Insecta</taxon>
        <taxon>Pterygota</taxon>
        <taxon>Neoptera</taxon>
        <taxon>Endopterygota</taxon>
        <taxon>Coleoptera</taxon>
        <taxon>Polyphaga</taxon>
        <taxon>Cucujiformia</taxon>
        <taxon>Coccinelloidea</taxon>
        <taxon>Coccinellidae</taxon>
        <taxon>Epilachninae</taxon>
        <taxon>Epilachnini</taxon>
        <taxon>Henosepilachna</taxon>
    </lineage>
</organism>
<dbReference type="PANTHER" id="PTHR14588">
    <property type="entry name" value="DDB1- AND CUL4-ASSOCIATED FACTOR 10"/>
    <property type="match status" value="1"/>
</dbReference>
<evidence type="ECO:0000313" key="4">
    <source>
        <dbReference type="Proteomes" id="UP001431783"/>
    </source>
</evidence>
<dbReference type="GO" id="GO:0080008">
    <property type="term" value="C:Cul4-RING E3 ubiquitin ligase complex"/>
    <property type="evidence" value="ECO:0007669"/>
    <property type="project" value="TreeGrafter"/>
</dbReference>